<feature type="transmembrane region" description="Helical" evidence="6">
    <location>
        <begin position="97"/>
        <end position="116"/>
    </location>
</feature>
<feature type="compositionally biased region" description="Gly residues" evidence="5">
    <location>
        <begin position="1"/>
        <end position="13"/>
    </location>
</feature>
<dbReference type="InterPro" id="IPR003807">
    <property type="entry name" value="DUF202"/>
</dbReference>
<keyword evidence="3 6" id="KW-1133">Transmembrane helix</keyword>
<dbReference type="RefSeq" id="WP_203987700.1">
    <property type="nucleotide sequence ID" value="NZ_BOOU01000052.1"/>
</dbReference>
<feature type="transmembrane region" description="Helical" evidence="6">
    <location>
        <begin position="26"/>
        <end position="50"/>
    </location>
</feature>
<dbReference type="Pfam" id="PF02656">
    <property type="entry name" value="DUF202"/>
    <property type="match status" value="1"/>
</dbReference>
<proteinExistence type="predicted"/>
<gene>
    <name evidence="8" type="ORF">Sru01_37050</name>
</gene>
<keyword evidence="9" id="KW-1185">Reference proteome</keyword>
<feature type="region of interest" description="Disordered" evidence="5">
    <location>
        <begin position="1"/>
        <end position="20"/>
    </location>
</feature>
<organism evidence="8 9">
    <name type="scientific">Sphaerisporangium rufum</name>
    <dbReference type="NCBI Taxonomy" id="1381558"/>
    <lineage>
        <taxon>Bacteria</taxon>
        <taxon>Bacillati</taxon>
        <taxon>Actinomycetota</taxon>
        <taxon>Actinomycetes</taxon>
        <taxon>Streptosporangiales</taxon>
        <taxon>Streptosporangiaceae</taxon>
        <taxon>Sphaerisporangium</taxon>
    </lineage>
</organism>
<evidence type="ECO:0000256" key="2">
    <source>
        <dbReference type="ARBA" id="ARBA00022692"/>
    </source>
</evidence>
<evidence type="ECO:0000313" key="8">
    <source>
        <dbReference type="EMBL" id="GII78723.1"/>
    </source>
</evidence>
<keyword evidence="2 6" id="KW-0812">Transmembrane</keyword>
<evidence type="ECO:0000256" key="1">
    <source>
        <dbReference type="ARBA" id="ARBA00004127"/>
    </source>
</evidence>
<feature type="domain" description="DUF202" evidence="7">
    <location>
        <begin position="17"/>
        <end position="82"/>
    </location>
</feature>
<dbReference type="GO" id="GO:0012505">
    <property type="term" value="C:endomembrane system"/>
    <property type="evidence" value="ECO:0007669"/>
    <property type="project" value="UniProtKB-SubCell"/>
</dbReference>
<feature type="transmembrane region" description="Helical" evidence="6">
    <location>
        <begin position="56"/>
        <end position="76"/>
    </location>
</feature>
<dbReference type="EMBL" id="BOOU01000052">
    <property type="protein sequence ID" value="GII78723.1"/>
    <property type="molecule type" value="Genomic_DNA"/>
</dbReference>
<dbReference type="AlphaFoldDB" id="A0A919R3N8"/>
<evidence type="ECO:0000256" key="6">
    <source>
        <dbReference type="SAM" id="Phobius"/>
    </source>
</evidence>
<sequence length="118" mass="11786">MAGQDGVAGTGGEPGERPGLHNERTLLAWIRTATALAAGGLGAAGIAGRMSGDGRAAVPFVIAALCGAILLARSRLRHRRAEGALRAGRPLDDHVDALIAWLGVLAVSAGALVFAATA</sequence>
<accession>A0A919R3N8</accession>
<evidence type="ECO:0000256" key="4">
    <source>
        <dbReference type="ARBA" id="ARBA00023136"/>
    </source>
</evidence>
<evidence type="ECO:0000256" key="3">
    <source>
        <dbReference type="ARBA" id="ARBA00022989"/>
    </source>
</evidence>
<evidence type="ECO:0000259" key="7">
    <source>
        <dbReference type="Pfam" id="PF02656"/>
    </source>
</evidence>
<name>A0A919R3N8_9ACTN</name>
<comment type="caution">
    <text evidence="8">The sequence shown here is derived from an EMBL/GenBank/DDBJ whole genome shotgun (WGS) entry which is preliminary data.</text>
</comment>
<dbReference type="Proteomes" id="UP000655287">
    <property type="component" value="Unassembled WGS sequence"/>
</dbReference>
<evidence type="ECO:0000313" key="9">
    <source>
        <dbReference type="Proteomes" id="UP000655287"/>
    </source>
</evidence>
<keyword evidence="4 6" id="KW-0472">Membrane</keyword>
<protein>
    <recommendedName>
        <fullName evidence="7">DUF202 domain-containing protein</fullName>
    </recommendedName>
</protein>
<evidence type="ECO:0000256" key="5">
    <source>
        <dbReference type="SAM" id="MobiDB-lite"/>
    </source>
</evidence>
<reference evidence="8" key="1">
    <citation type="submission" date="2021-01" db="EMBL/GenBank/DDBJ databases">
        <title>Whole genome shotgun sequence of Sphaerisporangium rufum NBRC 109079.</title>
        <authorList>
            <person name="Komaki H."/>
            <person name="Tamura T."/>
        </authorList>
    </citation>
    <scope>NUCLEOTIDE SEQUENCE</scope>
    <source>
        <strain evidence="8">NBRC 109079</strain>
    </source>
</reference>
<comment type="subcellular location">
    <subcellularLocation>
        <location evidence="1">Endomembrane system</location>
        <topology evidence="1">Multi-pass membrane protein</topology>
    </subcellularLocation>
</comment>